<evidence type="ECO:0000313" key="4">
    <source>
        <dbReference type="Proteomes" id="UP001501444"/>
    </source>
</evidence>
<feature type="compositionally biased region" description="Basic residues" evidence="1">
    <location>
        <begin position="326"/>
        <end position="337"/>
    </location>
</feature>
<feature type="domain" description="HhH-GPD" evidence="2">
    <location>
        <begin position="143"/>
        <end position="306"/>
    </location>
</feature>
<evidence type="ECO:0000256" key="1">
    <source>
        <dbReference type="SAM" id="MobiDB-lite"/>
    </source>
</evidence>
<feature type="region of interest" description="Disordered" evidence="1">
    <location>
        <begin position="314"/>
        <end position="356"/>
    </location>
</feature>
<dbReference type="Proteomes" id="UP001501444">
    <property type="component" value="Unassembled WGS sequence"/>
</dbReference>
<dbReference type="Gene3D" id="1.10.340.30">
    <property type="entry name" value="Hypothetical protein, domain 2"/>
    <property type="match status" value="1"/>
</dbReference>
<dbReference type="SUPFAM" id="SSF48150">
    <property type="entry name" value="DNA-glycosylase"/>
    <property type="match status" value="1"/>
</dbReference>
<dbReference type="EMBL" id="BAAARV010000079">
    <property type="protein sequence ID" value="GAA2376368.1"/>
    <property type="molecule type" value="Genomic_DNA"/>
</dbReference>
<reference evidence="3 4" key="1">
    <citation type="journal article" date="2019" name="Int. J. Syst. Evol. Microbiol.">
        <title>The Global Catalogue of Microorganisms (GCM) 10K type strain sequencing project: providing services to taxonomists for standard genome sequencing and annotation.</title>
        <authorList>
            <consortium name="The Broad Institute Genomics Platform"/>
            <consortium name="The Broad Institute Genome Sequencing Center for Infectious Disease"/>
            <person name="Wu L."/>
            <person name="Ma J."/>
        </authorList>
    </citation>
    <scope>NUCLEOTIDE SEQUENCE [LARGE SCALE GENOMIC DNA]</scope>
    <source>
        <strain evidence="3 4">JCM 3272</strain>
    </source>
</reference>
<organism evidence="3 4">
    <name type="scientific">Dactylosporangium salmoneum</name>
    <dbReference type="NCBI Taxonomy" id="53361"/>
    <lineage>
        <taxon>Bacteria</taxon>
        <taxon>Bacillati</taxon>
        <taxon>Actinomycetota</taxon>
        <taxon>Actinomycetes</taxon>
        <taxon>Micromonosporales</taxon>
        <taxon>Micromonosporaceae</taxon>
        <taxon>Dactylosporangium</taxon>
    </lineage>
</organism>
<feature type="region of interest" description="Disordered" evidence="1">
    <location>
        <begin position="382"/>
        <end position="406"/>
    </location>
</feature>
<evidence type="ECO:0000259" key="2">
    <source>
        <dbReference type="SMART" id="SM00478"/>
    </source>
</evidence>
<evidence type="ECO:0000313" key="3">
    <source>
        <dbReference type="EMBL" id="GAA2376368.1"/>
    </source>
</evidence>
<comment type="caution">
    <text evidence="3">The sequence shown here is derived from an EMBL/GenBank/DDBJ whole genome shotgun (WGS) entry which is preliminary data.</text>
</comment>
<gene>
    <name evidence="3" type="ORF">GCM10010170_080430</name>
</gene>
<keyword evidence="4" id="KW-1185">Reference proteome</keyword>
<dbReference type="InterPro" id="IPR011257">
    <property type="entry name" value="DNA_glycosylase"/>
</dbReference>
<accession>A0ABN3HCZ6</accession>
<name>A0ABN3HCZ6_9ACTN</name>
<dbReference type="SMART" id="SM00478">
    <property type="entry name" value="ENDO3c"/>
    <property type="match status" value="1"/>
</dbReference>
<dbReference type="InterPro" id="IPR003265">
    <property type="entry name" value="HhH-GPD_domain"/>
</dbReference>
<proteinExistence type="predicted"/>
<protein>
    <recommendedName>
        <fullName evidence="2">HhH-GPD domain-containing protein</fullName>
    </recommendedName>
</protein>
<sequence length="406" mass="43122">MTELGITTQTLLSATTPFDLRCTLRAIAGFQPGLRDVRLDEHGVRRAFTHPSDPSSAVVAGVTARDDGAPGVALTVHSAAPLTPPELDDVGARVSAWLGLTDDRAEFLRIAEADEPVRPLLSVAAGLHQVRFASLAEGVAYFALVQNSAQWYASLHKRRLTIHLGPMAQADGEDFVAFPDLSTLTALTPEQFLPYVGVMARANRLAELIGGVAALDEELLRHGPYEEARAALLAVRGVGAYTAHALLLRVLGRPDAVPLEMEQFVRTAKGVYGDPPPAPDELRERYGRWVGWWAYTCRTALGWLDQEKKARGRAERAERLRQRPPATRRPRSPRGRARLGGAALAKSSQASGLPPALTLPSCTGAAATSGAEDGRRALALVGADGAAGREPAPAEGDAGPDALAGD</sequence>
<dbReference type="RefSeq" id="WP_344617894.1">
    <property type="nucleotide sequence ID" value="NZ_BAAARV010000079.1"/>
</dbReference>